<evidence type="ECO:0000313" key="2">
    <source>
        <dbReference type="Proteomes" id="UP000241462"/>
    </source>
</evidence>
<protein>
    <submittedName>
        <fullName evidence="1">Uncharacterized protein</fullName>
    </submittedName>
</protein>
<reference evidence="1 2" key="1">
    <citation type="journal article" date="2018" name="Mycol. Prog.">
        <title>Coniella lustricola, a new species from submerged detritus.</title>
        <authorList>
            <person name="Raudabaugh D.B."/>
            <person name="Iturriaga T."/>
            <person name="Carver A."/>
            <person name="Mondo S."/>
            <person name="Pangilinan J."/>
            <person name="Lipzen A."/>
            <person name="He G."/>
            <person name="Amirebrahimi M."/>
            <person name="Grigoriev I.V."/>
            <person name="Miller A.N."/>
        </authorList>
    </citation>
    <scope>NUCLEOTIDE SEQUENCE [LARGE SCALE GENOMIC DNA]</scope>
    <source>
        <strain evidence="1 2">B22-T-1</strain>
    </source>
</reference>
<evidence type="ECO:0000313" key="1">
    <source>
        <dbReference type="EMBL" id="PSR78692.1"/>
    </source>
</evidence>
<dbReference type="Proteomes" id="UP000241462">
    <property type="component" value="Unassembled WGS sequence"/>
</dbReference>
<keyword evidence="2" id="KW-1185">Reference proteome</keyword>
<dbReference type="AlphaFoldDB" id="A0A2T2ZWW4"/>
<dbReference type="InParanoid" id="A0A2T2ZWW4"/>
<dbReference type="EMBL" id="KZ678597">
    <property type="protein sequence ID" value="PSR78692.1"/>
    <property type="molecule type" value="Genomic_DNA"/>
</dbReference>
<accession>A0A2T2ZWW4</accession>
<sequence length="196" mass="21049">MNAFLIGSDKARYKSFDPLGDNPATFLLAALPSFSPCPLPQTRLQPLFALHLPGHRASELIGSSSLCSPAGPGPGTWPLAPGMWHVALAATCNLHFFFALSLQKPVRMLVAGPLDHSPRAVQSETNGNVCPCLCTHLVLVSSSFALLFLFVLVSHSLRALHRPLPWGAVRPRLQAKGLAAVRYIDAAVETQVRLGQ</sequence>
<organism evidence="1 2">
    <name type="scientific">Coniella lustricola</name>
    <dbReference type="NCBI Taxonomy" id="2025994"/>
    <lineage>
        <taxon>Eukaryota</taxon>
        <taxon>Fungi</taxon>
        <taxon>Dikarya</taxon>
        <taxon>Ascomycota</taxon>
        <taxon>Pezizomycotina</taxon>
        <taxon>Sordariomycetes</taxon>
        <taxon>Sordariomycetidae</taxon>
        <taxon>Diaporthales</taxon>
        <taxon>Schizoparmaceae</taxon>
        <taxon>Coniella</taxon>
    </lineage>
</organism>
<name>A0A2T2ZWW4_9PEZI</name>
<proteinExistence type="predicted"/>
<gene>
    <name evidence="1" type="ORF">BD289DRAFT_116747</name>
</gene>